<protein>
    <submittedName>
        <fullName evidence="2">Uncharacterized protein</fullName>
    </submittedName>
</protein>
<name>A0A933LP82_UNCTE</name>
<comment type="caution">
    <text evidence="2">The sequence shown here is derived from an EMBL/GenBank/DDBJ whole genome shotgun (WGS) entry which is preliminary data.</text>
</comment>
<feature type="transmembrane region" description="Helical" evidence="1">
    <location>
        <begin position="201"/>
        <end position="222"/>
    </location>
</feature>
<accession>A0A933LP82</accession>
<proteinExistence type="predicted"/>
<evidence type="ECO:0000256" key="1">
    <source>
        <dbReference type="SAM" id="Phobius"/>
    </source>
</evidence>
<dbReference type="AlphaFoldDB" id="A0A933LP82"/>
<keyword evidence="1" id="KW-1133">Transmembrane helix</keyword>
<keyword evidence="1" id="KW-0812">Transmembrane</keyword>
<feature type="transmembrane region" description="Helical" evidence="1">
    <location>
        <begin position="98"/>
        <end position="115"/>
    </location>
</feature>
<feature type="transmembrane region" description="Helical" evidence="1">
    <location>
        <begin position="135"/>
        <end position="160"/>
    </location>
</feature>
<sequence>MADKGVDLVPQDQEGIHKPTGLIDALSEIERFYVTEMNGEPITKDFLTIKGRFGFFSVGFKTGFVGGLVNLLLIPISIGVVDEYIPIFGNHDPGLFDKAFALLLSLSFYLGYALLLTTIRSKYIGQLTKYAIKNLFWGVTAGASLKMVIAFIFFHFMYLFGLEEEFLTRALYKLYPIVKYNTLNSIYVWLLGLRPVFLTSAYFVLLATVLYVSIPWLSVFLASRKTQKRIAMEEKWQ</sequence>
<organism evidence="2 3">
    <name type="scientific">Tectimicrobiota bacterium</name>
    <dbReference type="NCBI Taxonomy" id="2528274"/>
    <lineage>
        <taxon>Bacteria</taxon>
        <taxon>Pseudomonadati</taxon>
        <taxon>Nitrospinota/Tectimicrobiota group</taxon>
        <taxon>Candidatus Tectimicrobiota</taxon>
    </lineage>
</organism>
<evidence type="ECO:0000313" key="2">
    <source>
        <dbReference type="EMBL" id="MBI4594795.1"/>
    </source>
</evidence>
<keyword evidence="1" id="KW-0472">Membrane</keyword>
<reference evidence="2" key="1">
    <citation type="submission" date="2020-07" db="EMBL/GenBank/DDBJ databases">
        <title>Huge and variable diversity of episymbiotic CPR bacteria and DPANN archaea in groundwater ecosystems.</title>
        <authorList>
            <person name="He C.Y."/>
            <person name="Keren R."/>
            <person name="Whittaker M."/>
            <person name="Farag I.F."/>
            <person name="Doudna J."/>
            <person name="Cate J.H.D."/>
            <person name="Banfield J.F."/>
        </authorList>
    </citation>
    <scope>NUCLEOTIDE SEQUENCE</scope>
    <source>
        <strain evidence="2">NC_groundwater_1482_Ag_S-0.65um_47_24</strain>
    </source>
</reference>
<gene>
    <name evidence="2" type="ORF">HY730_00270</name>
</gene>
<dbReference type="Proteomes" id="UP000772181">
    <property type="component" value="Unassembled WGS sequence"/>
</dbReference>
<dbReference type="EMBL" id="JACQWF010000013">
    <property type="protein sequence ID" value="MBI4594795.1"/>
    <property type="molecule type" value="Genomic_DNA"/>
</dbReference>
<feature type="transmembrane region" description="Helical" evidence="1">
    <location>
        <begin position="53"/>
        <end position="78"/>
    </location>
</feature>
<evidence type="ECO:0000313" key="3">
    <source>
        <dbReference type="Proteomes" id="UP000772181"/>
    </source>
</evidence>